<feature type="chain" id="PRO_5045464757" evidence="1">
    <location>
        <begin position="27"/>
        <end position="339"/>
    </location>
</feature>
<reference evidence="3" key="1">
    <citation type="submission" date="2021-10" db="EMBL/GenBank/DDBJ databases">
        <title>Streptomyces nigrumlapis sp.nov.,an antimicrobial producing actinobacterium isolated from Black Gobi rocks.</title>
        <authorList>
            <person name="Wen Y."/>
            <person name="Zhang W."/>
            <person name="Liu X.G."/>
        </authorList>
    </citation>
    <scope>NUCLEOTIDE SEQUENCE</scope>
    <source>
        <strain evidence="3">ST13-2-2</strain>
    </source>
</reference>
<gene>
    <name evidence="3" type="ORF">K9S39_23740</name>
</gene>
<feature type="signal peptide" evidence="1">
    <location>
        <begin position="1"/>
        <end position="26"/>
    </location>
</feature>
<evidence type="ECO:0000313" key="4">
    <source>
        <dbReference type="Proteomes" id="UP000830115"/>
    </source>
</evidence>
<proteinExistence type="predicted"/>
<protein>
    <submittedName>
        <fullName evidence="3">Esterase-like activity of phytase family protein</fullName>
    </submittedName>
</protein>
<name>A0ABY4MDN6_9ACTN</name>
<dbReference type="InterPro" id="IPR027372">
    <property type="entry name" value="Phytase-like_dom"/>
</dbReference>
<dbReference type="Gene3D" id="2.120.10.30">
    <property type="entry name" value="TolB, C-terminal domain"/>
    <property type="match status" value="1"/>
</dbReference>
<accession>A0ABY4MDN6</accession>
<dbReference type="PANTHER" id="PTHR37957:SF1">
    <property type="entry name" value="PHYTASE-LIKE DOMAIN-CONTAINING PROTEIN"/>
    <property type="match status" value="1"/>
</dbReference>
<keyword evidence="1" id="KW-0732">Signal</keyword>
<evidence type="ECO:0000313" key="3">
    <source>
        <dbReference type="EMBL" id="UQA94471.1"/>
    </source>
</evidence>
<keyword evidence="4" id="KW-1185">Reference proteome</keyword>
<evidence type="ECO:0000259" key="2">
    <source>
        <dbReference type="Pfam" id="PF13449"/>
    </source>
</evidence>
<dbReference type="InterPro" id="IPR011042">
    <property type="entry name" value="6-blade_b-propeller_TolB-like"/>
</dbReference>
<dbReference type="Proteomes" id="UP000830115">
    <property type="component" value="Chromosome"/>
</dbReference>
<organism evidence="3 4">
    <name type="scientific">Streptomyces halobius</name>
    <dbReference type="NCBI Taxonomy" id="2879846"/>
    <lineage>
        <taxon>Bacteria</taxon>
        <taxon>Bacillati</taxon>
        <taxon>Actinomycetota</taxon>
        <taxon>Actinomycetes</taxon>
        <taxon>Kitasatosporales</taxon>
        <taxon>Streptomycetaceae</taxon>
        <taxon>Streptomyces</taxon>
    </lineage>
</organism>
<dbReference type="EMBL" id="CP086322">
    <property type="protein sequence ID" value="UQA94471.1"/>
    <property type="molecule type" value="Genomic_DNA"/>
</dbReference>
<evidence type="ECO:0000256" key="1">
    <source>
        <dbReference type="SAM" id="SignalP"/>
    </source>
</evidence>
<dbReference type="Pfam" id="PF13449">
    <property type="entry name" value="Phytase-like"/>
    <property type="match status" value="1"/>
</dbReference>
<dbReference type="PANTHER" id="PTHR37957">
    <property type="entry name" value="BLR7070 PROTEIN"/>
    <property type="match status" value="1"/>
</dbReference>
<sequence length="339" mass="36595">MRARRMLATTATVIATTMLTAKVTNAAQGSPSAENNGRACSPYVSVAGFSDALDKTTFQGRYVGNLSALAAAPDGRVAALSGRSELFTLDPRRRPERVVSLADEKGGKLDSEGLVVDHDGSYLVTAETEPSIRRYDREGKLLGSLPVPEELRVAPIGKARLNQTFEGLALQPDGRTLIASMEGPLDGDPMDGEGRQLVRFQTWHRPNTTADFQPSGQYTYPVDKSLGISEITATGLVLERGLTEDAGLTDRLYYADLTHASGGRVVSKALFADLSACPSLGARHPTRLPNPLLDNIEGMLVTGREEDGRLKALMVSDDNQSDRQVTRLYEFSTRTPEAD</sequence>
<dbReference type="SUPFAM" id="SSF63829">
    <property type="entry name" value="Calcium-dependent phosphotriesterase"/>
    <property type="match status" value="1"/>
</dbReference>
<feature type="domain" description="Phytase-like" evidence="2">
    <location>
        <begin position="62"/>
        <end position="319"/>
    </location>
</feature>